<dbReference type="CDD" id="cd00202">
    <property type="entry name" value="ZnF_GATA"/>
    <property type="match status" value="1"/>
</dbReference>
<evidence type="ECO:0000259" key="3">
    <source>
        <dbReference type="PROSITE" id="PS50114"/>
    </source>
</evidence>
<dbReference type="PROSITE" id="PS50114">
    <property type="entry name" value="GATA_ZN_FINGER_2"/>
    <property type="match status" value="1"/>
</dbReference>
<dbReference type="PANTHER" id="PTHR39147:SF1">
    <property type="entry name" value="PROTEIN SPT21"/>
    <property type="match status" value="1"/>
</dbReference>
<dbReference type="InterPro" id="IPR013088">
    <property type="entry name" value="Znf_NHR/GATA"/>
</dbReference>
<evidence type="ECO:0000256" key="2">
    <source>
        <dbReference type="SAM" id="MobiDB-lite"/>
    </source>
</evidence>
<feature type="compositionally biased region" description="Polar residues" evidence="2">
    <location>
        <begin position="395"/>
        <end position="404"/>
    </location>
</feature>
<feature type="compositionally biased region" description="Pro residues" evidence="2">
    <location>
        <begin position="254"/>
        <end position="265"/>
    </location>
</feature>
<dbReference type="Proteomes" id="UP000827549">
    <property type="component" value="Chromosome 7"/>
</dbReference>
<protein>
    <recommendedName>
        <fullName evidence="3">GATA-type domain-containing protein</fullName>
    </recommendedName>
</protein>
<feature type="compositionally biased region" description="Low complexity" evidence="2">
    <location>
        <begin position="534"/>
        <end position="546"/>
    </location>
</feature>
<feature type="compositionally biased region" description="Polar residues" evidence="2">
    <location>
        <begin position="374"/>
        <end position="386"/>
    </location>
</feature>
<keyword evidence="1" id="KW-0863">Zinc-finger</keyword>
<dbReference type="GO" id="GO:0008270">
    <property type="term" value="F:zinc ion binding"/>
    <property type="evidence" value="ECO:0007669"/>
    <property type="project" value="UniProtKB-KW"/>
</dbReference>
<evidence type="ECO:0000313" key="5">
    <source>
        <dbReference type="Proteomes" id="UP000827549"/>
    </source>
</evidence>
<dbReference type="AlphaFoldDB" id="A0AAF1BU67"/>
<keyword evidence="5" id="KW-1185">Reference proteome</keyword>
<keyword evidence="1" id="KW-0862">Zinc</keyword>
<dbReference type="Gene3D" id="3.30.50.10">
    <property type="entry name" value="Erythroid Transcription Factor GATA-1, subunit A"/>
    <property type="match status" value="1"/>
</dbReference>
<dbReference type="Pfam" id="PF00320">
    <property type="entry name" value="GATA"/>
    <property type="match status" value="1"/>
</dbReference>
<dbReference type="GeneID" id="87812322"/>
<sequence>MPPSPGKIQPLPIKVLYTIDTSPQSYLVVLPDKQDVYVHPTAPASTELLGSCSLKALARGICYASPECVPNQSSLDFSVYNLEPSASLSTAGTVPPPPSVTSRAFPTPAPTPLSSWAGKGFLSWALSESGAGSTLARGRLVREYEFSSACFSDGAGLEGLMAAAAASSSDEADGKGWGLEVTLTLRQLNPEGKREFAARSAFEEMLVGGKSSASAPIAVASSPTRVVPTSPVAAAAARTELPSRAASGVAFARPAPPKPPSPRRPAVPQASAPAQPRAVVPPVAGPSRDTKNDLTSAVISLASRESTPPRAAPPAAPVRTPPPPSPSRAALMSLLKSEGKMSPEMARKLANNQFLVRLLKALPPGANGEAGGSPSRSVTRPTTAATQPLGPKAPASSTSESSWAPTPPPSTDACYNCGATESDQWMTKKLKDGRAGRVCNACGLYFNKHKRMRPREVWEKEEADKKAAAAAAAVAAAAPIVPPVRSSPRLNRTRQSDPAVAPPESPRKRQRTKAQPQPSPRMATRSSAKEAADKPSTTDATTPTPSLGGSSALNFSSHFPFSPGNPFAPTINPDGTTEPSAVDLEALFLQFNEEGNADEHGTGAAHDNINLGSEAANIEALFSDHDAEGILELLKSIESEGIEPPTSEAA</sequence>
<evidence type="ECO:0000256" key="1">
    <source>
        <dbReference type="PROSITE-ProRule" id="PRU00094"/>
    </source>
</evidence>
<dbReference type="InterPro" id="IPR000679">
    <property type="entry name" value="Znf_GATA"/>
</dbReference>
<feature type="domain" description="GATA-type" evidence="3">
    <location>
        <begin position="414"/>
        <end position="466"/>
    </location>
</feature>
<gene>
    <name evidence="4" type="ORF">LOC62_07G009159</name>
</gene>
<accession>A0AAF1BU67</accession>
<dbReference type="SUPFAM" id="SSF57716">
    <property type="entry name" value="Glucocorticoid receptor-like (DNA-binding domain)"/>
    <property type="match status" value="1"/>
</dbReference>
<dbReference type="GO" id="GO:0000183">
    <property type="term" value="P:rDNA heterochromatin formation"/>
    <property type="evidence" value="ECO:0007669"/>
    <property type="project" value="TreeGrafter"/>
</dbReference>
<dbReference type="GO" id="GO:0043565">
    <property type="term" value="F:sequence-specific DNA binding"/>
    <property type="evidence" value="ECO:0007669"/>
    <property type="project" value="InterPro"/>
</dbReference>
<dbReference type="RefSeq" id="XP_062631689.1">
    <property type="nucleotide sequence ID" value="XM_062775705.1"/>
</dbReference>
<dbReference type="PANTHER" id="PTHR39147">
    <property type="entry name" value="PROTEIN SPT21"/>
    <property type="match status" value="1"/>
</dbReference>
<organism evidence="4 5">
    <name type="scientific">Vanrija pseudolonga</name>
    <dbReference type="NCBI Taxonomy" id="143232"/>
    <lineage>
        <taxon>Eukaryota</taxon>
        <taxon>Fungi</taxon>
        <taxon>Dikarya</taxon>
        <taxon>Basidiomycota</taxon>
        <taxon>Agaricomycotina</taxon>
        <taxon>Tremellomycetes</taxon>
        <taxon>Trichosporonales</taxon>
        <taxon>Trichosporonaceae</taxon>
        <taxon>Vanrija</taxon>
    </lineage>
</organism>
<feature type="region of interest" description="Disordered" evidence="2">
    <location>
        <begin position="365"/>
        <end position="410"/>
    </location>
</feature>
<feature type="compositionally biased region" description="Low complexity" evidence="2">
    <location>
        <begin position="266"/>
        <end position="287"/>
    </location>
</feature>
<dbReference type="GO" id="GO:0030466">
    <property type="term" value="P:silent mating-type cassette heterochromatin formation"/>
    <property type="evidence" value="ECO:0007669"/>
    <property type="project" value="TreeGrafter"/>
</dbReference>
<reference evidence="4" key="1">
    <citation type="submission" date="2023-10" db="EMBL/GenBank/DDBJ databases">
        <authorList>
            <person name="Noh H."/>
        </authorList>
    </citation>
    <scope>NUCLEOTIDE SEQUENCE</scope>
    <source>
        <strain evidence="4">DUCC4014</strain>
    </source>
</reference>
<feature type="compositionally biased region" description="Polar residues" evidence="2">
    <location>
        <begin position="547"/>
        <end position="559"/>
    </location>
</feature>
<evidence type="ECO:0000313" key="4">
    <source>
        <dbReference type="EMBL" id="WOO85663.1"/>
    </source>
</evidence>
<proteinExistence type="predicted"/>
<dbReference type="GO" id="GO:0006357">
    <property type="term" value="P:regulation of transcription by RNA polymerase II"/>
    <property type="evidence" value="ECO:0007669"/>
    <property type="project" value="TreeGrafter"/>
</dbReference>
<dbReference type="EMBL" id="CP086720">
    <property type="protein sequence ID" value="WOO85663.1"/>
    <property type="molecule type" value="Genomic_DNA"/>
</dbReference>
<feature type="compositionally biased region" description="Pro residues" evidence="2">
    <location>
        <begin position="310"/>
        <end position="326"/>
    </location>
</feature>
<dbReference type="InterPro" id="IPR042403">
    <property type="entry name" value="Spt21/Ams2"/>
</dbReference>
<name>A0AAF1BU67_9TREE</name>
<keyword evidence="1" id="KW-0479">Metal-binding</keyword>
<dbReference type="SMART" id="SM00401">
    <property type="entry name" value="ZnF_GATA"/>
    <property type="match status" value="1"/>
</dbReference>
<feature type="region of interest" description="Disordered" evidence="2">
    <location>
        <begin position="243"/>
        <end position="329"/>
    </location>
</feature>
<feature type="region of interest" description="Disordered" evidence="2">
    <location>
        <begin position="483"/>
        <end position="579"/>
    </location>
</feature>